<organism evidence="1 2">
    <name type="scientific">Methanosarcina mazei C16</name>
    <dbReference type="NCBI Taxonomy" id="1434113"/>
    <lineage>
        <taxon>Archaea</taxon>
        <taxon>Methanobacteriati</taxon>
        <taxon>Methanobacteriota</taxon>
        <taxon>Stenosarchaea group</taxon>
        <taxon>Methanomicrobia</taxon>
        <taxon>Methanosarcinales</taxon>
        <taxon>Methanosarcinaceae</taxon>
        <taxon>Methanosarcina</taxon>
    </lineage>
</organism>
<evidence type="ECO:0000313" key="1">
    <source>
        <dbReference type="EMBL" id="AKB72734.1"/>
    </source>
</evidence>
<sequence length="72" mass="8164">MLFALKRNGSGKLLYPVHRAAECRKNKEEIRFLQGLLSNRQSPAFLVKKRKRFLKVAVIELSQCGCSCPQAS</sequence>
<name>A0A0E3RXB6_METMZ</name>
<evidence type="ECO:0000313" key="2">
    <source>
        <dbReference type="Proteomes" id="UP000033071"/>
    </source>
</evidence>
<proteinExistence type="predicted"/>
<protein>
    <submittedName>
        <fullName evidence="1">Uncharacterized protein</fullName>
    </submittedName>
</protein>
<dbReference type="KEGG" id="mmac:MSMAC_2844"/>
<accession>A0A0E3RXB6</accession>
<dbReference type="HOGENOM" id="CLU_2712864_0_0_2"/>
<dbReference type="AlphaFoldDB" id="A0A0E3RXB6"/>
<reference evidence="1 2" key="1">
    <citation type="submission" date="2014-07" db="EMBL/GenBank/DDBJ databases">
        <title>Methanogenic archaea and the global carbon cycle.</title>
        <authorList>
            <person name="Henriksen J.R."/>
            <person name="Luke J."/>
            <person name="Reinhart S."/>
            <person name="Benedict M.N."/>
            <person name="Youngblut N.D."/>
            <person name="Metcalf M.E."/>
            <person name="Whitaker R.J."/>
            <person name="Metcalf W.W."/>
        </authorList>
    </citation>
    <scope>NUCLEOTIDE SEQUENCE [LARGE SCALE GENOMIC DNA]</scope>
    <source>
        <strain evidence="1 2">C16</strain>
    </source>
</reference>
<dbReference type="EMBL" id="CP009514">
    <property type="protein sequence ID" value="AKB72734.1"/>
    <property type="molecule type" value="Genomic_DNA"/>
</dbReference>
<gene>
    <name evidence="1" type="ORF">MSMAC_2844</name>
</gene>
<dbReference type="Proteomes" id="UP000033071">
    <property type="component" value="Chromosome"/>
</dbReference>